<feature type="region of interest" description="Disordered" evidence="1">
    <location>
        <begin position="687"/>
        <end position="707"/>
    </location>
</feature>
<reference evidence="2 3" key="1">
    <citation type="journal article" date="2019" name="Sci. Rep.">
        <title>Comparative genomics of chytrid fungi reveal insights into the obligate biotrophic and pathogenic lifestyle of Synchytrium endobioticum.</title>
        <authorList>
            <person name="van de Vossenberg B.T.L.H."/>
            <person name="Warris S."/>
            <person name="Nguyen H.D.T."/>
            <person name="van Gent-Pelzer M.P.E."/>
            <person name="Joly D.L."/>
            <person name="van de Geest H.C."/>
            <person name="Bonants P.J.M."/>
            <person name="Smith D.S."/>
            <person name="Levesque C.A."/>
            <person name="van der Lee T.A.J."/>
        </authorList>
    </citation>
    <scope>NUCLEOTIDE SEQUENCE [LARGE SCALE GENOMIC DNA]</scope>
    <source>
        <strain evidence="2 3">CBS 675.73</strain>
    </source>
</reference>
<organism evidence="2 3">
    <name type="scientific">Chytriomyces confervae</name>
    <dbReference type="NCBI Taxonomy" id="246404"/>
    <lineage>
        <taxon>Eukaryota</taxon>
        <taxon>Fungi</taxon>
        <taxon>Fungi incertae sedis</taxon>
        <taxon>Chytridiomycota</taxon>
        <taxon>Chytridiomycota incertae sedis</taxon>
        <taxon>Chytridiomycetes</taxon>
        <taxon>Chytridiales</taxon>
        <taxon>Chytriomycetaceae</taxon>
        <taxon>Chytriomyces</taxon>
    </lineage>
</organism>
<dbReference type="EMBL" id="QEAP01000888">
    <property type="protein sequence ID" value="TPX54590.1"/>
    <property type="molecule type" value="Genomic_DNA"/>
</dbReference>
<feature type="compositionally biased region" description="Polar residues" evidence="1">
    <location>
        <begin position="519"/>
        <end position="532"/>
    </location>
</feature>
<feature type="compositionally biased region" description="Polar residues" evidence="1">
    <location>
        <begin position="620"/>
        <end position="638"/>
    </location>
</feature>
<accession>A0A507DUN6</accession>
<evidence type="ECO:0000256" key="1">
    <source>
        <dbReference type="SAM" id="MobiDB-lite"/>
    </source>
</evidence>
<gene>
    <name evidence="2" type="ORF">CcCBS67573_g09560</name>
</gene>
<dbReference type="OrthoDB" id="2163491at2759"/>
<protein>
    <submittedName>
        <fullName evidence="2">Uncharacterized protein</fullName>
    </submittedName>
</protein>
<dbReference type="Proteomes" id="UP000320333">
    <property type="component" value="Unassembled WGS sequence"/>
</dbReference>
<feature type="compositionally biased region" description="Low complexity" evidence="1">
    <location>
        <begin position="689"/>
        <end position="701"/>
    </location>
</feature>
<feature type="compositionally biased region" description="Basic and acidic residues" evidence="1">
    <location>
        <begin position="608"/>
        <end position="619"/>
    </location>
</feature>
<sequence length="753" mass="84202">MKPLFATTRQELCEYAPFFRSYQSGVQITDGVCVGFLIDKFASFGDFFNGPVFVSHGGGRSRPRAAMLGQGGFALSNDFELEDSQEESDRSIAGLIKAKETCSPVVVIMGSQYPLIQDANLPGRYNILGSFLVRDYWASKEYGDTRACDSAPSLQGPTARTYHIRYKFKFQWIQSSLQQLWFSNQPHVEPIQPPLKFLCRNCNRASSSVYRERTCLNPSCTDFFVVIDEVTGARSDLDITQAWNVLYNAEFVKPWLSDGDEKWPPDTIIPSLLKDAETRTSQIRNDIPSALDCKECGRISCRVEWNYWKCRNPVCITEPIVYDLKSAIPAHQNPSEKRANGLGYMHSSVLSKPMHGVLRPESVFSANPTTAYTLPNGGGTILHIRNSFHGSSIADEILNSFVEADNLPLSRQTFRQHQCKCLSSWIQIFRQFSYNVGAAYRYASSHGASDINDAPAPVQMALEHLKSLIPGYCFNEYLVLGYLNDDEPGLGASVVSWSFGSEAEMCFRERASSKRRRNNAPTSTEKTDPTSLLNYIPDAGHHLIPSVNESLQTWFQTIPRPFKLYPPLSHIGHIPVTIQNNYLSTINSNITFPLSYDSDHQKMLRAFKRDTPIPNKRDVSGTSSPNPSPKRTSISMNKMLNRDRLSSINEEYAENDPTVKKVLNPTPAAAHQMEPAIVENMVPQTDALDTSTTKPSSSDSTKINDSGKKEVQRVCLKLILRHGDLLIMVSETCVCVGPFLVQNSELNSDAFDP</sequence>
<evidence type="ECO:0000313" key="3">
    <source>
        <dbReference type="Proteomes" id="UP000320333"/>
    </source>
</evidence>
<dbReference type="SUPFAM" id="SSF51197">
    <property type="entry name" value="Clavaminate synthase-like"/>
    <property type="match status" value="1"/>
</dbReference>
<evidence type="ECO:0000313" key="2">
    <source>
        <dbReference type="EMBL" id="TPX54590.1"/>
    </source>
</evidence>
<proteinExistence type="predicted"/>
<keyword evidence="3" id="KW-1185">Reference proteome</keyword>
<feature type="region of interest" description="Disordered" evidence="1">
    <location>
        <begin position="510"/>
        <end position="532"/>
    </location>
</feature>
<name>A0A507DUN6_9FUNG</name>
<feature type="region of interest" description="Disordered" evidence="1">
    <location>
        <begin position="608"/>
        <end position="639"/>
    </location>
</feature>
<dbReference type="AlphaFoldDB" id="A0A507DUN6"/>
<comment type="caution">
    <text evidence="2">The sequence shown here is derived from an EMBL/GenBank/DDBJ whole genome shotgun (WGS) entry which is preliminary data.</text>
</comment>
<dbReference type="STRING" id="246404.A0A507DUN6"/>